<reference evidence="2 3" key="1">
    <citation type="journal article" date="2021" name="Elife">
        <title>Chloroplast acquisition without the gene transfer in kleptoplastic sea slugs, Plakobranchus ocellatus.</title>
        <authorList>
            <person name="Maeda T."/>
            <person name="Takahashi S."/>
            <person name="Yoshida T."/>
            <person name="Shimamura S."/>
            <person name="Takaki Y."/>
            <person name="Nagai Y."/>
            <person name="Toyoda A."/>
            <person name="Suzuki Y."/>
            <person name="Arimoto A."/>
            <person name="Ishii H."/>
            <person name="Satoh N."/>
            <person name="Nishiyama T."/>
            <person name="Hasebe M."/>
            <person name="Maruyama T."/>
            <person name="Minagawa J."/>
            <person name="Obokata J."/>
            <person name="Shigenobu S."/>
        </authorList>
    </citation>
    <scope>NUCLEOTIDE SEQUENCE [LARGE SCALE GENOMIC DNA]</scope>
</reference>
<evidence type="ECO:0000313" key="2">
    <source>
        <dbReference type="EMBL" id="GFN79677.1"/>
    </source>
</evidence>
<evidence type="ECO:0000256" key="1">
    <source>
        <dbReference type="SAM" id="MobiDB-lite"/>
    </source>
</evidence>
<dbReference type="AlphaFoldDB" id="A0AAV3YB55"/>
<dbReference type="Proteomes" id="UP000735302">
    <property type="component" value="Unassembled WGS sequence"/>
</dbReference>
<feature type="region of interest" description="Disordered" evidence="1">
    <location>
        <begin position="58"/>
        <end position="80"/>
    </location>
</feature>
<protein>
    <submittedName>
        <fullName evidence="2">Uncharacterized protein</fullName>
    </submittedName>
</protein>
<organism evidence="2 3">
    <name type="scientific">Plakobranchus ocellatus</name>
    <dbReference type="NCBI Taxonomy" id="259542"/>
    <lineage>
        <taxon>Eukaryota</taxon>
        <taxon>Metazoa</taxon>
        <taxon>Spiralia</taxon>
        <taxon>Lophotrochozoa</taxon>
        <taxon>Mollusca</taxon>
        <taxon>Gastropoda</taxon>
        <taxon>Heterobranchia</taxon>
        <taxon>Euthyneura</taxon>
        <taxon>Panpulmonata</taxon>
        <taxon>Sacoglossa</taxon>
        <taxon>Placobranchoidea</taxon>
        <taxon>Plakobranchidae</taxon>
        <taxon>Plakobranchus</taxon>
    </lineage>
</organism>
<comment type="caution">
    <text evidence="2">The sequence shown here is derived from an EMBL/GenBank/DDBJ whole genome shotgun (WGS) entry which is preliminary data.</text>
</comment>
<accession>A0AAV3YB55</accession>
<gene>
    <name evidence="2" type="ORF">PoB_000618300</name>
</gene>
<sequence>MNLSAVCNGLLHAMLYRQGTGGSIVLDLDLDQCNKPGLKLPSGGPYETAMVEQISSVDTDKGHTDDSHANVLSSRSTPITHPQRGDLRLLALRQAMVSSSDVILLRN</sequence>
<evidence type="ECO:0000313" key="3">
    <source>
        <dbReference type="Proteomes" id="UP000735302"/>
    </source>
</evidence>
<proteinExistence type="predicted"/>
<keyword evidence="3" id="KW-1185">Reference proteome</keyword>
<feature type="compositionally biased region" description="Basic and acidic residues" evidence="1">
    <location>
        <begin position="58"/>
        <end position="68"/>
    </location>
</feature>
<feature type="compositionally biased region" description="Polar residues" evidence="1">
    <location>
        <begin position="70"/>
        <end position="80"/>
    </location>
</feature>
<name>A0AAV3YB55_9GAST</name>
<dbReference type="EMBL" id="BLXT01000722">
    <property type="protein sequence ID" value="GFN79677.1"/>
    <property type="molecule type" value="Genomic_DNA"/>
</dbReference>